<evidence type="ECO:0000256" key="3">
    <source>
        <dbReference type="ARBA" id="ARBA00022475"/>
    </source>
</evidence>
<dbReference type="AlphaFoldDB" id="A0A832ZVP0"/>
<evidence type="ECO:0000313" key="10">
    <source>
        <dbReference type="Proteomes" id="UP000608579"/>
    </source>
</evidence>
<keyword evidence="4 7" id="KW-0812">Transmembrane</keyword>
<comment type="caution">
    <text evidence="9">The sequence shown here is derived from an EMBL/GenBank/DDBJ whole genome shotgun (WGS) entry which is preliminary data.</text>
</comment>
<proteinExistence type="inferred from homology"/>
<dbReference type="GO" id="GO:0005886">
    <property type="term" value="C:plasma membrane"/>
    <property type="evidence" value="ECO:0007669"/>
    <property type="project" value="UniProtKB-SubCell"/>
</dbReference>
<keyword evidence="5 7" id="KW-1133">Transmembrane helix</keyword>
<sequence length="348" mass="38754">MGVGKALLVKGITLVIVLLAVLSLIVIVLGATGVSDRILEAYVSEQLRQIRQELSQRIKDPAQLEQAIESYRQELRSAFGLDKPWYLRLPDMVWRVLTLDLGKSRSLTSFSGSNEVAVIVLERIPNTVVLITTAVVISALIGIFSGVKIATKAGSRLDRAVSFLSSISYAMPSWWTGIIFILVFSFYFRIFPPGGMYSTPPPEDPFTRGLDLLRHAALPVLTLVTAILGGWIYVSRTIVLNVAQEDFVEAARVRGLPERIVMWRYILRPAAPPIMTNVVFSIAGSIGGAILTETVFNWPGMGRLYYEAITAFDEPLIVALTFLFTLIYIITRFILEVLYVLLDPRVRY</sequence>
<keyword evidence="2 7" id="KW-0813">Transport</keyword>
<feature type="transmembrane region" description="Helical" evidence="7">
    <location>
        <begin position="128"/>
        <end position="151"/>
    </location>
</feature>
<keyword evidence="3" id="KW-1003">Cell membrane</keyword>
<dbReference type="CDD" id="cd06261">
    <property type="entry name" value="TM_PBP2"/>
    <property type="match status" value="1"/>
</dbReference>
<dbReference type="InterPro" id="IPR000515">
    <property type="entry name" value="MetI-like"/>
</dbReference>
<evidence type="ECO:0000256" key="4">
    <source>
        <dbReference type="ARBA" id="ARBA00022692"/>
    </source>
</evidence>
<protein>
    <submittedName>
        <fullName evidence="9">ABC transporter permease</fullName>
    </submittedName>
</protein>
<comment type="subcellular location">
    <subcellularLocation>
        <location evidence="1 7">Cell membrane</location>
        <topology evidence="1 7">Multi-pass membrane protein</topology>
    </subcellularLocation>
</comment>
<gene>
    <name evidence="9" type="ORF">EYH45_01385</name>
</gene>
<dbReference type="EMBL" id="DQVM01000027">
    <property type="protein sequence ID" value="HIQ29197.1"/>
    <property type="molecule type" value="Genomic_DNA"/>
</dbReference>
<evidence type="ECO:0000259" key="8">
    <source>
        <dbReference type="PROSITE" id="PS50928"/>
    </source>
</evidence>
<dbReference type="PANTHER" id="PTHR30465">
    <property type="entry name" value="INNER MEMBRANE ABC TRANSPORTER"/>
    <property type="match status" value="1"/>
</dbReference>
<feature type="domain" description="ABC transmembrane type-1" evidence="8">
    <location>
        <begin position="124"/>
        <end position="335"/>
    </location>
</feature>
<dbReference type="GO" id="GO:0055085">
    <property type="term" value="P:transmembrane transport"/>
    <property type="evidence" value="ECO:0007669"/>
    <property type="project" value="InterPro"/>
</dbReference>
<accession>A0A832ZVP0</accession>
<evidence type="ECO:0000256" key="1">
    <source>
        <dbReference type="ARBA" id="ARBA00004651"/>
    </source>
</evidence>
<comment type="similarity">
    <text evidence="7">Belongs to the binding-protein-dependent transport system permease family.</text>
</comment>
<dbReference type="Proteomes" id="UP000608579">
    <property type="component" value="Unassembled WGS sequence"/>
</dbReference>
<dbReference type="Pfam" id="PF00528">
    <property type="entry name" value="BPD_transp_1"/>
    <property type="match status" value="1"/>
</dbReference>
<evidence type="ECO:0000313" key="9">
    <source>
        <dbReference type="EMBL" id="HIQ29197.1"/>
    </source>
</evidence>
<evidence type="ECO:0000256" key="6">
    <source>
        <dbReference type="ARBA" id="ARBA00023136"/>
    </source>
</evidence>
<dbReference type="PROSITE" id="PS50928">
    <property type="entry name" value="ABC_TM1"/>
    <property type="match status" value="1"/>
</dbReference>
<dbReference type="PANTHER" id="PTHR30465:SF45">
    <property type="entry name" value="BINDING-PROTEIN-DEPENDENT TRANSPORT SYSTEMS INNER MEMBRANE COMPONENT"/>
    <property type="match status" value="1"/>
</dbReference>
<dbReference type="InterPro" id="IPR035906">
    <property type="entry name" value="MetI-like_sf"/>
</dbReference>
<dbReference type="Gene3D" id="1.10.3720.10">
    <property type="entry name" value="MetI-like"/>
    <property type="match status" value="1"/>
</dbReference>
<organism evidence="9 10">
    <name type="scientific">Caldiarchaeum subterraneum</name>
    <dbReference type="NCBI Taxonomy" id="311458"/>
    <lineage>
        <taxon>Archaea</taxon>
        <taxon>Nitrososphaerota</taxon>
        <taxon>Candidatus Caldarchaeales</taxon>
        <taxon>Candidatus Caldarchaeaceae</taxon>
        <taxon>Candidatus Caldarchaeum</taxon>
    </lineage>
</organism>
<evidence type="ECO:0000256" key="7">
    <source>
        <dbReference type="RuleBase" id="RU363032"/>
    </source>
</evidence>
<feature type="transmembrane region" description="Helical" evidence="7">
    <location>
        <begin position="316"/>
        <end position="342"/>
    </location>
</feature>
<feature type="transmembrane region" description="Helical" evidence="7">
    <location>
        <begin position="12"/>
        <end position="34"/>
    </location>
</feature>
<feature type="transmembrane region" description="Helical" evidence="7">
    <location>
        <begin position="172"/>
        <end position="192"/>
    </location>
</feature>
<keyword evidence="6 7" id="KW-0472">Membrane</keyword>
<feature type="transmembrane region" description="Helical" evidence="7">
    <location>
        <begin position="274"/>
        <end position="296"/>
    </location>
</feature>
<evidence type="ECO:0000256" key="2">
    <source>
        <dbReference type="ARBA" id="ARBA00022448"/>
    </source>
</evidence>
<name>A0A832ZVP0_CALS0</name>
<reference evidence="9" key="1">
    <citation type="journal article" date="2020" name="ISME J.">
        <title>Gammaproteobacteria mediating utilization of methyl-, sulfur- and petroleum organic compounds in deep ocean hydrothermal plumes.</title>
        <authorList>
            <person name="Zhou Z."/>
            <person name="Liu Y."/>
            <person name="Pan J."/>
            <person name="Cron B.R."/>
            <person name="Toner B.M."/>
            <person name="Anantharaman K."/>
            <person name="Breier J.A."/>
            <person name="Dick G.J."/>
            <person name="Li M."/>
        </authorList>
    </citation>
    <scope>NUCLEOTIDE SEQUENCE</scope>
    <source>
        <strain evidence="9">SZUA-1515</strain>
    </source>
</reference>
<feature type="transmembrane region" description="Helical" evidence="7">
    <location>
        <begin position="212"/>
        <end position="234"/>
    </location>
</feature>
<dbReference type="SUPFAM" id="SSF161098">
    <property type="entry name" value="MetI-like"/>
    <property type="match status" value="1"/>
</dbReference>
<evidence type="ECO:0000256" key="5">
    <source>
        <dbReference type="ARBA" id="ARBA00022989"/>
    </source>
</evidence>